<organism evidence="2 3">
    <name type="scientific">Penicillium chermesinum</name>
    <dbReference type="NCBI Taxonomy" id="63820"/>
    <lineage>
        <taxon>Eukaryota</taxon>
        <taxon>Fungi</taxon>
        <taxon>Dikarya</taxon>
        <taxon>Ascomycota</taxon>
        <taxon>Pezizomycotina</taxon>
        <taxon>Eurotiomycetes</taxon>
        <taxon>Eurotiomycetidae</taxon>
        <taxon>Eurotiales</taxon>
        <taxon>Aspergillaceae</taxon>
        <taxon>Penicillium</taxon>
    </lineage>
</organism>
<feature type="region of interest" description="Disordered" evidence="1">
    <location>
        <begin position="1"/>
        <end position="44"/>
    </location>
</feature>
<dbReference type="RefSeq" id="XP_058335085.1">
    <property type="nucleotide sequence ID" value="XM_058471944.1"/>
</dbReference>
<evidence type="ECO:0000313" key="3">
    <source>
        <dbReference type="Proteomes" id="UP001150941"/>
    </source>
</evidence>
<dbReference type="GeneID" id="83199247"/>
<reference evidence="2" key="1">
    <citation type="submission" date="2022-11" db="EMBL/GenBank/DDBJ databases">
        <authorList>
            <person name="Petersen C."/>
        </authorList>
    </citation>
    <scope>NUCLEOTIDE SEQUENCE</scope>
    <source>
        <strain evidence="2">IBT 19713</strain>
    </source>
</reference>
<sequence>MWGVPFEIEDSAEKDKPSRLGQTSKRNGRSKDQVLSCSPRHSNSCARSYREADPLANNIECHTHSVKGCQRIAADRRTPIPDLEASTPQFTVWHSAATSIRPIGSHSPPPSAGMVGKVALEFPNALHPSLGVQMPVLIWIGVSSDSPQASWSC</sequence>
<dbReference type="AlphaFoldDB" id="A0A9W9PJ42"/>
<reference evidence="2" key="2">
    <citation type="journal article" date="2023" name="IMA Fungus">
        <title>Comparative genomic study of the Penicillium genus elucidates a diverse pangenome and 15 lateral gene transfer events.</title>
        <authorList>
            <person name="Petersen C."/>
            <person name="Sorensen T."/>
            <person name="Nielsen M.R."/>
            <person name="Sondergaard T.E."/>
            <person name="Sorensen J.L."/>
            <person name="Fitzpatrick D.A."/>
            <person name="Frisvad J.C."/>
            <person name="Nielsen K.L."/>
        </authorList>
    </citation>
    <scope>NUCLEOTIDE SEQUENCE</scope>
    <source>
        <strain evidence="2">IBT 19713</strain>
    </source>
</reference>
<gene>
    <name evidence="2" type="ORF">N7468_002647</name>
</gene>
<keyword evidence="3" id="KW-1185">Reference proteome</keyword>
<dbReference type="Proteomes" id="UP001150941">
    <property type="component" value="Unassembled WGS sequence"/>
</dbReference>
<comment type="caution">
    <text evidence="2">The sequence shown here is derived from an EMBL/GenBank/DDBJ whole genome shotgun (WGS) entry which is preliminary data.</text>
</comment>
<evidence type="ECO:0000256" key="1">
    <source>
        <dbReference type="SAM" id="MobiDB-lite"/>
    </source>
</evidence>
<accession>A0A9W9PJ42</accession>
<feature type="compositionally biased region" description="Polar residues" evidence="1">
    <location>
        <begin position="33"/>
        <end position="44"/>
    </location>
</feature>
<evidence type="ECO:0000313" key="2">
    <source>
        <dbReference type="EMBL" id="KAJ5247664.1"/>
    </source>
</evidence>
<name>A0A9W9PJ42_9EURO</name>
<protein>
    <submittedName>
        <fullName evidence="2">Uncharacterized protein</fullName>
    </submittedName>
</protein>
<proteinExistence type="predicted"/>
<dbReference type="EMBL" id="JAPQKS010000002">
    <property type="protein sequence ID" value="KAJ5247664.1"/>
    <property type="molecule type" value="Genomic_DNA"/>
</dbReference>